<organism evidence="1 2">
    <name type="scientific">Thiorhodococcus mannitoliphagus</name>
    <dbReference type="NCBI Taxonomy" id="329406"/>
    <lineage>
        <taxon>Bacteria</taxon>
        <taxon>Pseudomonadati</taxon>
        <taxon>Pseudomonadota</taxon>
        <taxon>Gammaproteobacteria</taxon>
        <taxon>Chromatiales</taxon>
        <taxon>Chromatiaceae</taxon>
        <taxon>Thiorhodococcus</taxon>
    </lineage>
</organism>
<proteinExistence type="predicted"/>
<dbReference type="EMBL" id="JAAIJR010000069">
    <property type="protein sequence ID" value="NEX21799.1"/>
    <property type="molecule type" value="Genomic_DNA"/>
</dbReference>
<dbReference type="RefSeq" id="WP_164654902.1">
    <property type="nucleotide sequence ID" value="NZ_JAAIJR010000069.1"/>
</dbReference>
<dbReference type="Proteomes" id="UP000471640">
    <property type="component" value="Unassembled WGS sequence"/>
</dbReference>
<dbReference type="Pfam" id="PF10387">
    <property type="entry name" value="DUF2442"/>
    <property type="match status" value="1"/>
</dbReference>
<gene>
    <name evidence="1" type="ORF">G3480_16025</name>
</gene>
<keyword evidence="2" id="KW-1185">Reference proteome</keyword>
<reference evidence="1 2" key="2">
    <citation type="submission" date="2020-02" db="EMBL/GenBank/DDBJ databases">
        <title>Genome sequences of Thiorhodococcus mannitoliphagus and Thiorhodococcus minor, purple sulfur photosynthetic bacteria in the gammaproteobacterial family, Chromatiaceae.</title>
        <authorList>
            <person name="Aviles F.A."/>
            <person name="Meyer T.E."/>
            <person name="Kyndt J.A."/>
        </authorList>
    </citation>
    <scope>NUCLEOTIDE SEQUENCE [LARGE SCALE GENOMIC DNA]</scope>
    <source>
        <strain evidence="1 2">DSM 18266</strain>
    </source>
</reference>
<dbReference type="Gene3D" id="3.30.2020.10">
    <property type="entry name" value="NE0471-like N-terminal domain"/>
    <property type="match status" value="1"/>
</dbReference>
<evidence type="ECO:0000313" key="1">
    <source>
        <dbReference type="EMBL" id="NEX21799.1"/>
    </source>
</evidence>
<name>A0A6P1DVT2_9GAMM</name>
<dbReference type="AlphaFoldDB" id="A0A6P1DVT2"/>
<dbReference type="InterPro" id="IPR018841">
    <property type="entry name" value="DUF2442"/>
</dbReference>
<accession>A0A6P1DVT2</accession>
<dbReference type="InterPro" id="IPR036782">
    <property type="entry name" value="NE0471-like_N"/>
</dbReference>
<dbReference type="SUPFAM" id="SSF143880">
    <property type="entry name" value="NE0471 N-terminal domain-like"/>
    <property type="match status" value="1"/>
</dbReference>
<evidence type="ECO:0000313" key="2">
    <source>
        <dbReference type="Proteomes" id="UP000471640"/>
    </source>
</evidence>
<protein>
    <submittedName>
        <fullName evidence="1">DUF2442 domain-containing protein</fullName>
    </submittedName>
</protein>
<sequence>MIKIVNAESLQDRTIRLEFSDGTTGDYDLQPLIVRGTEMVKPLEDNAFFQGFFLELGALCWPNGFELSGGGIQRRLREQGKLRPLDQVA</sequence>
<comment type="caution">
    <text evidence="1">The sequence shown here is derived from an EMBL/GenBank/DDBJ whole genome shotgun (WGS) entry which is preliminary data.</text>
</comment>
<reference evidence="2" key="1">
    <citation type="journal article" date="2020" name="Microbiol. Resour. Announc.">
        <title>Draft Genome Sequences of Thiorhodococcus mannitoliphagus and Thiorhodococcus minor, Purple Sulfur Photosynthetic Bacteria in the Gammaproteobacterial Family Chromatiaceae.</title>
        <authorList>
            <person name="Aviles F.A."/>
            <person name="Meyer T.E."/>
            <person name="Kyndt J.A."/>
        </authorList>
    </citation>
    <scope>NUCLEOTIDE SEQUENCE [LARGE SCALE GENOMIC DNA]</scope>
    <source>
        <strain evidence="2">DSM 18266</strain>
    </source>
</reference>